<accession>A0ABN0SLV1</accession>
<gene>
    <name evidence="4" type="ORF">NCCP602_11290</name>
</gene>
<proteinExistence type="predicted"/>
<keyword evidence="2" id="KW-0472">Membrane</keyword>
<feature type="chain" id="PRO_5045589595" evidence="3">
    <location>
        <begin position="21"/>
        <end position="895"/>
    </location>
</feature>
<evidence type="ECO:0000256" key="1">
    <source>
        <dbReference type="SAM" id="MobiDB-lite"/>
    </source>
</evidence>
<feature type="transmembrane region" description="Helical" evidence="2">
    <location>
        <begin position="743"/>
        <end position="763"/>
    </location>
</feature>
<feature type="region of interest" description="Disordered" evidence="1">
    <location>
        <begin position="841"/>
        <end position="895"/>
    </location>
</feature>
<feature type="transmembrane region" description="Helical" evidence="2">
    <location>
        <begin position="679"/>
        <end position="699"/>
    </location>
</feature>
<feature type="signal peptide" evidence="3">
    <location>
        <begin position="1"/>
        <end position="20"/>
    </location>
</feature>
<feature type="compositionally biased region" description="Basic and acidic residues" evidence="1">
    <location>
        <begin position="841"/>
        <end position="860"/>
    </location>
</feature>
<keyword evidence="2" id="KW-0812">Transmembrane</keyword>
<dbReference type="EMBL" id="BAAAAF010000003">
    <property type="protein sequence ID" value="GAA0035168.1"/>
    <property type="molecule type" value="Genomic_DNA"/>
</dbReference>
<name>A0ABN0SLV1_9MICO</name>
<comment type="caution">
    <text evidence="4">The sequence shown here is derived from an EMBL/GenBank/DDBJ whole genome shotgun (WGS) entry which is preliminary data.</text>
</comment>
<evidence type="ECO:0000313" key="5">
    <source>
        <dbReference type="Proteomes" id="UP001498238"/>
    </source>
</evidence>
<reference evidence="4 5" key="1">
    <citation type="submission" date="2024-01" db="EMBL/GenBank/DDBJ databases">
        <title>Characterization of antibiotic resistant novel bacterial strains and their environmental applications.</title>
        <authorList>
            <person name="Manzoor S."/>
            <person name="Abbas S."/>
            <person name="Arshad M."/>
            <person name="Ahmed I."/>
        </authorList>
    </citation>
    <scope>NUCLEOTIDE SEQUENCE [LARGE SCALE GENOMIC DNA]</scope>
    <source>
        <strain evidence="4 5">NCCP-602</strain>
    </source>
</reference>
<feature type="compositionally biased region" description="Low complexity" evidence="1">
    <location>
        <begin position="460"/>
        <end position="481"/>
    </location>
</feature>
<evidence type="ECO:0000313" key="4">
    <source>
        <dbReference type="EMBL" id="GAA0035168.1"/>
    </source>
</evidence>
<feature type="region of interest" description="Disordered" evidence="1">
    <location>
        <begin position="19"/>
        <end position="55"/>
    </location>
</feature>
<protein>
    <submittedName>
        <fullName evidence="4">Uncharacterized protein</fullName>
    </submittedName>
</protein>
<feature type="transmembrane region" description="Helical" evidence="2">
    <location>
        <begin position="529"/>
        <end position="547"/>
    </location>
</feature>
<feature type="compositionally biased region" description="Polar residues" evidence="1">
    <location>
        <begin position="884"/>
        <end position="895"/>
    </location>
</feature>
<feature type="region of interest" description="Disordered" evidence="1">
    <location>
        <begin position="447"/>
        <end position="481"/>
    </location>
</feature>
<organism evidence="4 5">
    <name type="scientific">Brevibacterium metallidurans</name>
    <dbReference type="NCBI Taxonomy" id="1482676"/>
    <lineage>
        <taxon>Bacteria</taxon>
        <taxon>Bacillati</taxon>
        <taxon>Actinomycetota</taxon>
        <taxon>Actinomycetes</taxon>
        <taxon>Micrococcales</taxon>
        <taxon>Brevibacteriaceae</taxon>
        <taxon>Brevibacterium</taxon>
    </lineage>
</organism>
<dbReference type="RefSeq" id="WP_339392123.1">
    <property type="nucleotide sequence ID" value="NZ_BAAAAF010000003.1"/>
</dbReference>
<sequence length="895" mass="91504">MLGILVGLLALFVSPTAAPAAASTPSTPGSAQSSQPTEQSPQPTDGTGAKVAGEGTSKRTVVIGIPGLTIGDIDPERTPNLFALASRGAVANLNVRTIGSATCPASGWLSFGSGARAEAGPQHEPDVDNPARCPALMAPTTDAQAADSASGAEADDAAASASAGDEDLAEAPGRAVTARIPDFASVKEPNAGTGYTVDYGMLARFVRDAAPAGSNGPACVADEGPGAAYAAADAEGVVENYTDDAIAAGCRLSLIDLGAIGSRSWLYDPIPNYSYTVPVDYDRQTAVAEADRRLGAKLDALSNASGDDPTVIVAGLGDSSGSPRLRAFIGAGPGFSPGTVSSASTRSPGLLQLTDLAPGILGLLGIESPSGIAFDVDESEASAEDRLLDLETEATKAETVYEQLSTFSLTLDIAFYVLFVLCGLLLSAAFADRWAPRLTRLVSQRLSRGRSGSGQGGTSAAGTAGPAAAANAPATGTAGPVAGADRGRSGLGMGVHRLLGWIGLVLATVPMGAFLAGLLPWARFPLPELGLTVSVLLGAAAMLVIALLPPWGRTWQGRVAALCLVTVVVIAVDLATGSRLQANSLLGYNPIVGGRFYGLGNQGAAIFIVSLFILLGLVISRLRAGGHRRAVVLVPAAVGLLAVFVSGNPSWGAKFGGTIATLAGLLVLLALVSRIRLSIVRLGLIGIASLAVLIGIAFLDWLRPSGSRSHFGNFFDQLVTGEALQVVGRKLSANLHIIQINPALAIVTPLAIIAILVFLRYLLHFPRFRGRTRTARVLGHWRGRLPALFADEDLHSGFLAAVTGLTVGLILTDSGIAVPSTGAMVLLPYLLSLCADPRLEETGAEDRDDRSDTARDDTARGDTVSGDRGPGGSAGSTLDAASVTHGTDTSGRPRR</sequence>
<keyword evidence="5" id="KW-1185">Reference proteome</keyword>
<evidence type="ECO:0000256" key="3">
    <source>
        <dbReference type="SAM" id="SignalP"/>
    </source>
</evidence>
<feature type="compositionally biased region" description="Low complexity" evidence="1">
    <location>
        <begin position="142"/>
        <end position="163"/>
    </location>
</feature>
<evidence type="ECO:0000256" key="2">
    <source>
        <dbReference type="SAM" id="Phobius"/>
    </source>
</evidence>
<feature type="transmembrane region" description="Helical" evidence="2">
    <location>
        <begin position="559"/>
        <end position="576"/>
    </location>
</feature>
<feature type="transmembrane region" description="Helical" evidence="2">
    <location>
        <begin position="630"/>
        <end position="647"/>
    </location>
</feature>
<feature type="region of interest" description="Disordered" evidence="1">
    <location>
        <begin position="140"/>
        <end position="172"/>
    </location>
</feature>
<feature type="transmembrane region" description="Helical" evidence="2">
    <location>
        <begin position="596"/>
        <end position="618"/>
    </location>
</feature>
<dbReference type="Proteomes" id="UP001498238">
    <property type="component" value="Unassembled WGS sequence"/>
</dbReference>
<keyword evidence="3" id="KW-0732">Signal</keyword>
<feature type="transmembrane region" description="Helical" evidence="2">
    <location>
        <begin position="413"/>
        <end position="431"/>
    </location>
</feature>
<feature type="transmembrane region" description="Helical" evidence="2">
    <location>
        <begin position="653"/>
        <end position="672"/>
    </location>
</feature>
<feature type="transmembrane region" description="Helical" evidence="2">
    <location>
        <begin position="498"/>
        <end position="523"/>
    </location>
</feature>
<feature type="compositionally biased region" description="Low complexity" evidence="1">
    <location>
        <begin position="19"/>
        <end position="43"/>
    </location>
</feature>
<keyword evidence="2" id="KW-1133">Transmembrane helix</keyword>